<dbReference type="PANTHER" id="PTHR42973">
    <property type="entry name" value="BINDING OXIDOREDUCTASE, PUTATIVE (AFU_ORTHOLOGUE AFUA_1G17690)-RELATED"/>
    <property type="match status" value="1"/>
</dbReference>
<dbReference type="Gene3D" id="3.30.43.10">
    <property type="entry name" value="Uridine Diphospho-n-acetylenolpyruvylglucosamine Reductase, domain 2"/>
    <property type="match status" value="1"/>
</dbReference>
<dbReference type="Gene3D" id="3.30.465.10">
    <property type="match status" value="1"/>
</dbReference>
<organism evidence="7 8">
    <name type="scientific">Fictibacillus solisalsi</name>
    <dbReference type="NCBI Taxonomy" id="459525"/>
    <lineage>
        <taxon>Bacteria</taxon>
        <taxon>Bacillati</taxon>
        <taxon>Bacillota</taxon>
        <taxon>Bacilli</taxon>
        <taxon>Bacillales</taxon>
        <taxon>Fictibacillaceae</taxon>
        <taxon>Fictibacillus</taxon>
    </lineage>
</organism>
<reference evidence="8" key="1">
    <citation type="submission" date="2016-10" db="EMBL/GenBank/DDBJ databases">
        <authorList>
            <person name="Varghese N."/>
            <person name="Submissions S."/>
        </authorList>
    </citation>
    <scope>NUCLEOTIDE SEQUENCE [LARGE SCALE GENOMIC DNA]</scope>
    <source>
        <strain evidence="8">CGMCC 1.6854</strain>
    </source>
</reference>
<keyword evidence="5" id="KW-0560">Oxidoreductase</keyword>
<feature type="domain" description="FAD-binding PCMH-type" evidence="6">
    <location>
        <begin position="29"/>
        <end position="204"/>
    </location>
</feature>
<gene>
    <name evidence="7" type="ORF">SAMN04488137_0681</name>
</gene>
<proteinExistence type="inferred from homology"/>
<dbReference type="SUPFAM" id="SSF56176">
    <property type="entry name" value="FAD-binding/transporter-associated domain-like"/>
    <property type="match status" value="1"/>
</dbReference>
<dbReference type="OrthoDB" id="545125at2"/>
<dbReference type="InterPro" id="IPR050416">
    <property type="entry name" value="FAD-linked_Oxidoreductase"/>
</dbReference>
<dbReference type="InterPro" id="IPR006094">
    <property type="entry name" value="Oxid_FAD_bind_N"/>
</dbReference>
<accession>A0A1G9U464</accession>
<dbReference type="Gene3D" id="3.40.462.20">
    <property type="match status" value="1"/>
</dbReference>
<dbReference type="Pfam" id="PF08031">
    <property type="entry name" value="BBE"/>
    <property type="match status" value="1"/>
</dbReference>
<evidence type="ECO:0000313" key="7">
    <source>
        <dbReference type="EMBL" id="SDM54662.1"/>
    </source>
</evidence>
<dbReference type="EMBL" id="FNHW01000001">
    <property type="protein sequence ID" value="SDM54662.1"/>
    <property type="molecule type" value="Genomic_DNA"/>
</dbReference>
<dbReference type="Pfam" id="PF01565">
    <property type="entry name" value="FAD_binding_4"/>
    <property type="match status" value="1"/>
</dbReference>
<evidence type="ECO:0000259" key="6">
    <source>
        <dbReference type="PROSITE" id="PS51387"/>
    </source>
</evidence>
<dbReference type="STRING" id="459525.SAMN04488137_0681"/>
<dbReference type="PROSITE" id="PS51387">
    <property type="entry name" value="FAD_PCMH"/>
    <property type="match status" value="1"/>
</dbReference>
<dbReference type="InterPro" id="IPR016169">
    <property type="entry name" value="FAD-bd_PCMH_sub2"/>
</dbReference>
<evidence type="ECO:0000256" key="5">
    <source>
        <dbReference type="ARBA" id="ARBA00023002"/>
    </source>
</evidence>
<protein>
    <submittedName>
        <fullName evidence="7">FAD/FMN-containing dehydrogenase</fullName>
    </submittedName>
</protein>
<evidence type="ECO:0000256" key="3">
    <source>
        <dbReference type="ARBA" id="ARBA00022630"/>
    </source>
</evidence>
<evidence type="ECO:0000256" key="1">
    <source>
        <dbReference type="ARBA" id="ARBA00001974"/>
    </source>
</evidence>
<comment type="similarity">
    <text evidence="2">Belongs to the oxygen-dependent FAD-linked oxidoreductase family.</text>
</comment>
<dbReference type="RefSeq" id="WP_090232552.1">
    <property type="nucleotide sequence ID" value="NZ_FNHW01000001.1"/>
</dbReference>
<name>A0A1G9U464_9BACL</name>
<keyword evidence="3" id="KW-0285">Flavoprotein</keyword>
<dbReference type="AlphaFoldDB" id="A0A1G9U464"/>
<evidence type="ECO:0000256" key="4">
    <source>
        <dbReference type="ARBA" id="ARBA00022827"/>
    </source>
</evidence>
<dbReference type="GO" id="GO:0016491">
    <property type="term" value="F:oxidoreductase activity"/>
    <property type="evidence" value="ECO:0007669"/>
    <property type="project" value="UniProtKB-KW"/>
</dbReference>
<dbReference type="InterPro" id="IPR016166">
    <property type="entry name" value="FAD-bd_PCMH"/>
</dbReference>
<comment type="cofactor">
    <cofactor evidence="1">
        <name>FAD</name>
        <dbReference type="ChEBI" id="CHEBI:57692"/>
    </cofactor>
</comment>
<sequence length="452" mass="51375">MSRTRLTGKIVVPGSPSYRKDRQNLNLSIQKYPCIIVFCQNRCDVKNALKWAREHRTPFRVRSGRHSYENFSLVNRGLIIDVSEMKDIVYDPEQQMAYIQAGAELGTVYQQLWDNRVTIPAGTSHNVGLSGLALGGGIGMLTRAYGLTCDSIEEIEIVVPCEKHGAKVICASHTKHRELFWACRGGGGGNFGIVTAFKFRVYPVGNVSIFSITWNWEDFHASYNSWQNWAPFTDSRLTSQIELFASGTITASGEFTGSPKELEKLITPLLKTGTPLTVMIKSIPYIEAVNFFNSPAGNLAAPFKRSGSFIYEALPDKAIETMKQFLENAPNQQTTIWQQALGGAVMEFNPEETAFFHRKAIIAQEYNTSWTCKYQKQENICWVEGIRYALKPYTKGDYVNWPDRAIKKWPCAYYGSNYKRLRKVKTEYDPYNVFCFSQSIRPYPPNGHYWLL</sequence>
<dbReference type="PANTHER" id="PTHR42973:SF39">
    <property type="entry name" value="FAD-BINDING PCMH-TYPE DOMAIN-CONTAINING PROTEIN"/>
    <property type="match status" value="1"/>
</dbReference>
<dbReference type="InterPro" id="IPR012951">
    <property type="entry name" value="BBE"/>
</dbReference>
<dbReference type="Proteomes" id="UP000199544">
    <property type="component" value="Unassembled WGS sequence"/>
</dbReference>
<evidence type="ECO:0000313" key="8">
    <source>
        <dbReference type="Proteomes" id="UP000199544"/>
    </source>
</evidence>
<dbReference type="InterPro" id="IPR036318">
    <property type="entry name" value="FAD-bd_PCMH-like_sf"/>
</dbReference>
<evidence type="ECO:0000256" key="2">
    <source>
        <dbReference type="ARBA" id="ARBA00005466"/>
    </source>
</evidence>
<dbReference type="GO" id="GO:0071949">
    <property type="term" value="F:FAD binding"/>
    <property type="evidence" value="ECO:0007669"/>
    <property type="project" value="InterPro"/>
</dbReference>
<dbReference type="InterPro" id="IPR016167">
    <property type="entry name" value="FAD-bd_PCMH_sub1"/>
</dbReference>
<keyword evidence="4" id="KW-0274">FAD</keyword>
<keyword evidence="8" id="KW-1185">Reference proteome</keyword>